<gene>
    <name evidence="4" type="ORF">EUS_18470</name>
</gene>
<dbReference type="AlphaFoldDB" id="D4JUZ5"/>
<evidence type="ECO:0000313" key="5">
    <source>
        <dbReference type="Proteomes" id="UP000008803"/>
    </source>
</evidence>
<dbReference type="PROSITE" id="PS50943">
    <property type="entry name" value="HTH_CROC1"/>
    <property type="match status" value="1"/>
</dbReference>
<evidence type="ECO:0000313" key="4">
    <source>
        <dbReference type="EMBL" id="CBK96914.1"/>
    </source>
</evidence>
<dbReference type="KEGG" id="esu:EUS_18470"/>
<dbReference type="GO" id="GO:0003677">
    <property type="term" value="F:DNA binding"/>
    <property type="evidence" value="ECO:0007669"/>
    <property type="project" value="UniProtKB-KW"/>
</dbReference>
<dbReference type="PATRIC" id="fig|657319.3.peg.2158"/>
<organism evidence="4 5">
    <name type="scientific">[Eubacterium] siraeum 70/3</name>
    <dbReference type="NCBI Taxonomy" id="657319"/>
    <lineage>
        <taxon>Bacteria</taxon>
        <taxon>Bacillati</taxon>
        <taxon>Bacillota</taxon>
        <taxon>Clostridia</taxon>
        <taxon>Eubacteriales</taxon>
        <taxon>Oscillospiraceae</taxon>
        <taxon>Oscillospiraceae incertae sedis</taxon>
    </lineage>
</organism>
<dbReference type="BioCyc" id="ESIR657319:G136K-1567-MONOMER"/>
<dbReference type="SUPFAM" id="SSF47413">
    <property type="entry name" value="lambda repressor-like DNA-binding domains"/>
    <property type="match status" value="1"/>
</dbReference>
<keyword evidence="2" id="KW-1133">Transmembrane helix</keyword>
<reference evidence="4 5" key="2">
    <citation type="submission" date="2010-03" db="EMBL/GenBank/DDBJ databases">
        <authorList>
            <person name="Pajon A."/>
        </authorList>
    </citation>
    <scope>NUCLEOTIDE SEQUENCE [LARGE SCALE GENOMIC DNA]</scope>
    <source>
        <strain evidence="4 5">70/3</strain>
    </source>
</reference>
<dbReference type="SMART" id="SM00530">
    <property type="entry name" value="HTH_XRE"/>
    <property type="match status" value="1"/>
</dbReference>
<dbReference type="InterPro" id="IPR010982">
    <property type="entry name" value="Lambda_DNA-bd_dom_sf"/>
</dbReference>
<dbReference type="Gene3D" id="1.10.260.40">
    <property type="entry name" value="lambda repressor-like DNA-binding domains"/>
    <property type="match status" value="1"/>
</dbReference>
<dbReference type="PANTHER" id="PTHR46558:SF11">
    <property type="entry name" value="HTH-TYPE TRANSCRIPTIONAL REGULATOR XRE"/>
    <property type="match status" value="1"/>
</dbReference>
<accession>D4JUZ5</accession>
<protein>
    <submittedName>
        <fullName evidence="4">Predicted transcriptional regulators</fullName>
    </submittedName>
</protein>
<feature type="transmembrane region" description="Helical" evidence="2">
    <location>
        <begin position="130"/>
        <end position="151"/>
    </location>
</feature>
<proteinExistence type="predicted"/>
<evidence type="ECO:0000256" key="1">
    <source>
        <dbReference type="ARBA" id="ARBA00023125"/>
    </source>
</evidence>
<name>D4JUZ5_9FIRM</name>
<dbReference type="CDD" id="cd00093">
    <property type="entry name" value="HTH_XRE"/>
    <property type="match status" value="1"/>
</dbReference>
<keyword evidence="1" id="KW-0238">DNA-binding</keyword>
<keyword evidence="2" id="KW-0812">Transmembrane</keyword>
<keyword evidence="2" id="KW-0472">Membrane</keyword>
<dbReference type="EMBL" id="FP929044">
    <property type="protein sequence ID" value="CBK96914.1"/>
    <property type="molecule type" value="Genomic_DNA"/>
</dbReference>
<feature type="transmembrane region" description="Helical" evidence="2">
    <location>
        <begin position="100"/>
        <end position="118"/>
    </location>
</feature>
<dbReference type="PANTHER" id="PTHR46558">
    <property type="entry name" value="TRACRIPTIONAL REGULATORY PROTEIN-RELATED-RELATED"/>
    <property type="match status" value="1"/>
</dbReference>
<reference evidence="4 5" key="1">
    <citation type="submission" date="2010-03" db="EMBL/GenBank/DDBJ databases">
        <title>The genome sequence of Eubacterium siraeum 70/3.</title>
        <authorList>
            <consortium name="metaHIT consortium -- http://www.metahit.eu/"/>
            <person name="Pajon A."/>
            <person name="Turner K."/>
            <person name="Parkhill J."/>
            <person name="Duncan S."/>
            <person name="Flint H."/>
        </authorList>
    </citation>
    <scope>NUCLEOTIDE SEQUENCE [LARGE SCALE GENOMIC DNA]</scope>
    <source>
        <strain evidence="4 5">70/3</strain>
    </source>
</reference>
<evidence type="ECO:0000259" key="3">
    <source>
        <dbReference type="PROSITE" id="PS50943"/>
    </source>
</evidence>
<dbReference type="InterPro" id="IPR001387">
    <property type="entry name" value="Cro/C1-type_HTH"/>
</dbReference>
<sequence length="168" mass="19371">MNQQKIGEFLKYLRKNKGLTQEQLAEHFCVSSRTVSRWENGNNMPDIDILIELADFYEVDIRELIDGERKSENMDKKTKETVIKAAEYMNMGTEQYTKRVRLLLQTGAVFWFVASLISHTELSNDTALNAVSAFAEGAAIGMILCGIIFTSRYGHRIRAFKERLFKRH</sequence>
<dbReference type="Proteomes" id="UP000008803">
    <property type="component" value="Chromosome"/>
</dbReference>
<evidence type="ECO:0000256" key="2">
    <source>
        <dbReference type="SAM" id="Phobius"/>
    </source>
</evidence>
<dbReference type="HOGENOM" id="CLU_066192_2_1_9"/>
<feature type="domain" description="HTH cro/C1-type" evidence="3">
    <location>
        <begin position="10"/>
        <end position="64"/>
    </location>
</feature>
<dbReference type="Pfam" id="PF01381">
    <property type="entry name" value="HTH_3"/>
    <property type="match status" value="1"/>
</dbReference>